<dbReference type="SMART" id="SM00053">
    <property type="entry name" value="DYNc"/>
    <property type="match status" value="1"/>
</dbReference>
<evidence type="ECO:0000313" key="4">
    <source>
        <dbReference type="EMBL" id="KUJ23896.1"/>
    </source>
</evidence>
<dbReference type="GO" id="GO:0003924">
    <property type="term" value="F:GTPase activity"/>
    <property type="evidence" value="ECO:0007669"/>
    <property type="project" value="InterPro"/>
</dbReference>
<dbReference type="GO" id="GO:0006897">
    <property type="term" value="P:endocytosis"/>
    <property type="evidence" value="ECO:0007669"/>
    <property type="project" value="TreeGrafter"/>
</dbReference>
<dbReference type="Pfam" id="PF01031">
    <property type="entry name" value="Dynamin_M"/>
    <property type="match status" value="1"/>
</dbReference>
<dbReference type="AlphaFoldDB" id="A0A194XUT1"/>
<dbReference type="InterPro" id="IPR020850">
    <property type="entry name" value="GED_dom"/>
</dbReference>
<dbReference type="PANTHER" id="PTHR11566">
    <property type="entry name" value="DYNAMIN"/>
    <property type="match status" value="1"/>
</dbReference>
<dbReference type="KEGG" id="psco:LY89DRAFT_726947"/>
<dbReference type="GO" id="GO:0016559">
    <property type="term" value="P:peroxisome fission"/>
    <property type="evidence" value="ECO:0007669"/>
    <property type="project" value="TreeGrafter"/>
</dbReference>
<dbReference type="GO" id="GO:0008017">
    <property type="term" value="F:microtubule binding"/>
    <property type="evidence" value="ECO:0007669"/>
    <property type="project" value="TreeGrafter"/>
</dbReference>
<gene>
    <name evidence="4" type="ORF">LY89DRAFT_726947</name>
</gene>
<dbReference type="GO" id="GO:0000266">
    <property type="term" value="P:mitochondrial fission"/>
    <property type="evidence" value="ECO:0007669"/>
    <property type="project" value="TreeGrafter"/>
</dbReference>
<proteinExistence type="predicted"/>
<dbReference type="GO" id="GO:0005525">
    <property type="term" value="F:GTP binding"/>
    <property type="evidence" value="ECO:0007669"/>
    <property type="project" value="InterPro"/>
</dbReference>
<dbReference type="GO" id="GO:0005874">
    <property type="term" value="C:microtubule"/>
    <property type="evidence" value="ECO:0007669"/>
    <property type="project" value="TreeGrafter"/>
</dbReference>
<dbReference type="STRING" id="149040.A0A194XUT1"/>
<dbReference type="Pfam" id="PF00350">
    <property type="entry name" value="Dynamin_N"/>
    <property type="match status" value="1"/>
</dbReference>
<evidence type="ECO:0000313" key="5">
    <source>
        <dbReference type="Proteomes" id="UP000070700"/>
    </source>
</evidence>
<evidence type="ECO:0000256" key="1">
    <source>
        <dbReference type="ARBA" id="ARBA00022741"/>
    </source>
</evidence>
<evidence type="ECO:0000259" key="3">
    <source>
        <dbReference type="PROSITE" id="PS51388"/>
    </source>
</evidence>
<evidence type="ECO:0000256" key="2">
    <source>
        <dbReference type="ARBA" id="ARBA00023134"/>
    </source>
</evidence>
<dbReference type="EMBL" id="KQ947404">
    <property type="protein sequence ID" value="KUJ23896.1"/>
    <property type="molecule type" value="Genomic_DNA"/>
</dbReference>
<dbReference type="OrthoDB" id="415706at2759"/>
<dbReference type="InterPro" id="IPR045063">
    <property type="entry name" value="Dynamin_N"/>
</dbReference>
<keyword evidence="1" id="KW-0547">Nucleotide-binding</keyword>
<sequence>MGSLGVEQAINASLPGGIAEKLTSPASVNGDCEDGPLGYGFEDQQTIAQLELIDDLQKLGVSQYLNLPQLVVVGDQRKSSVLQAVTDIPFSIDDKMCTRFATEIVLQRTAPDHPTEIDVCIQPDPDISPERRQELLSWRPIPFDRTATLDKTMMQNIFQQADDMIFGSTVRRNSPKHGRVNRLSSSILKITRRGPKERNFAIADIPGLVRGNESNSEHRTAKNLVQNYLNNPRSIVMAVIDVVDLERQEIMQMIQQLPDEETRVIGVINKCDTKQLKSHDWVFDLLRNDPARSPHWLKEGWFGLRNRSPSELSISDRERDKKEDEFFAGPEWSSLQKDALGRHALKTALIKMRNRHVKRSIPDLIFEIQSKLDECLLQIQQLGEPRATNQAQFTIVNKIATEYSKGAAGAVNGHYEELTLDKQFARKLIRDNLDSFKADMVARGLKIPFITSKQDAVAVSKCTHESEWGPKLLENYSWVQACINNYRGKEDIGEVNSIVKSQLWKQQVASWEEIASNALNLVERTVENVTSSLFEKVCSDESLRLKLRVWLQDDVQKAAENARIELQRLIASERDGQLFTLHPMMVFRTQQLHQERIQAVLTECTLKEPKMSLQQAGSTPLKLGSIPSDLIIQSLLIGNAELAGVLKTHDSLAAYHEVALYRFIDNFALQVVERHLLGPDGPLLLFTSDYVTQRLYGKENEAALATLAGEDPTISQKRQDLNAKRESLEESKKRVQSFKIL</sequence>
<accession>A0A194XUT1</accession>
<dbReference type="Gene3D" id="3.40.50.300">
    <property type="entry name" value="P-loop containing nucleotide triphosphate hydrolases"/>
    <property type="match status" value="1"/>
</dbReference>
<dbReference type="InterPro" id="IPR001401">
    <property type="entry name" value="Dynamin_GTPase"/>
</dbReference>
<dbReference type="GeneID" id="28828833"/>
<keyword evidence="2" id="KW-0342">GTP-binding</keyword>
<reference evidence="4 5" key="1">
    <citation type="submission" date="2015-10" db="EMBL/GenBank/DDBJ databases">
        <title>Full genome of DAOMC 229536 Phialocephala scopiformis, a fungal endophyte of spruce producing the potent anti-insectan compound rugulosin.</title>
        <authorList>
            <consortium name="DOE Joint Genome Institute"/>
            <person name="Walker A.K."/>
            <person name="Frasz S.L."/>
            <person name="Seifert K.A."/>
            <person name="Miller J.D."/>
            <person name="Mondo S.J."/>
            <person name="Labutti K."/>
            <person name="Lipzen A."/>
            <person name="Dockter R."/>
            <person name="Kennedy M."/>
            <person name="Grigoriev I.V."/>
            <person name="Spatafora J.W."/>
        </authorList>
    </citation>
    <scope>NUCLEOTIDE SEQUENCE [LARGE SCALE GENOMIC DNA]</scope>
    <source>
        <strain evidence="4 5">CBS 120377</strain>
    </source>
</reference>
<dbReference type="RefSeq" id="XP_018078251.1">
    <property type="nucleotide sequence ID" value="XM_018219107.1"/>
</dbReference>
<dbReference type="GO" id="GO:0048312">
    <property type="term" value="P:intracellular distribution of mitochondria"/>
    <property type="evidence" value="ECO:0007669"/>
    <property type="project" value="TreeGrafter"/>
</dbReference>
<name>A0A194XUT1_MOLSC</name>
<dbReference type="PROSITE" id="PS51388">
    <property type="entry name" value="GED"/>
    <property type="match status" value="1"/>
</dbReference>
<dbReference type="Proteomes" id="UP000070700">
    <property type="component" value="Unassembled WGS sequence"/>
</dbReference>
<protein>
    <recommendedName>
        <fullName evidence="3">GED domain-containing protein</fullName>
    </recommendedName>
</protein>
<dbReference type="InterPro" id="IPR000375">
    <property type="entry name" value="Dynamin_stalk"/>
</dbReference>
<feature type="domain" description="GED" evidence="3">
    <location>
        <begin position="645"/>
        <end position="741"/>
    </location>
</feature>
<dbReference type="Gene3D" id="1.20.120.1240">
    <property type="entry name" value="Dynamin, middle domain"/>
    <property type="match status" value="1"/>
</dbReference>
<keyword evidence="5" id="KW-1185">Reference proteome</keyword>
<dbReference type="GO" id="GO:0016020">
    <property type="term" value="C:membrane"/>
    <property type="evidence" value="ECO:0007669"/>
    <property type="project" value="TreeGrafter"/>
</dbReference>
<organism evidence="4 5">
    <name type="scientific">Mollisia scopiformis</name>
    <name type="common">Conifer needle endophyte fungus</name>
    <name type="synonym">Phialocephala scopiformis</name>
    <dbReference type="NCBI Taxonomy" id="149040"/>
    <lineage>
        <taxon>Eukaryota</taxon>
        <taxon>Fungi</taxon>
        <taxon>Dikarya</taxon>
        <taxon>Ascomycota</taxon>
        <taxon>Pezizomycotina</taxon>
        <taxon>Leotiomycetes</taxon>
        <taxon>Helotiales</taxon>
        <taxon>Mollisiaceae</taxon>
        <taxon>Mollisia</taxon>
    </lineage>
</organism>
<dbReference type="GO" id="GO:0005739">
    <property type="term" value="C:mitochondrion"/>
    <property type="evidence" value="ECO:0007669"/>
    <property type="project" value="TreeGrafter"/>
</dbReference>
<dbReference type="InterPro" id="IPR022812">
    <property type="entry name" value="Dynamin"/>
</dbReference>
<dbReference type="PANTHER" id="PTHR11566:SF146">
    <property type="entry name" value="FAMILY GTPASE, PUTATIVE (AFU_ORTHOLOGUE AFUA_4G14300)-RELATED"/>
    <property type="match status" value="1"/>
</dbReference>
<dbReference type="SUPFAM" id="SSF52540">
    <property type="entry name" value="P-loop containing nucleoside triphosphate hydrolases"/>
    <property type="match status" value="1"/>
</dbReference>
<dbReference type="InParanoid" id="A0A194XUT1"/>
<dbReference type="InterPro" id="IPR027417">
    <property type="entry name" value="P-loop_NTPase"/>
</dbReference>